<keyword evidence="4" id="KW-1185">Reference proteome</keyword>
<dbReference type="PANTHER" id="PTHR45766:SF6">
    <property type="entry name" value="SWI_SNF-RELATED MATRIX-ASSOCIATED ACTIN-DEPENDENT REGULATOR OF CHROMATIN SUBFAMILY A-LIKE PROTEIN 1"/>
    <property type="match status" value="1"/>
</dbReference>
<dbReference type="GO" id="GO:0016787">
    <property type="term" value="F:hydrolase activity"/>
    <property type="evidence" value="ECO:0007669"/>
    <property type="project" value="UniProtKB-KW"/>
</dbReference>
<dbReference type="Pfam" id="PF00271">
    <property type="entry name" value="Helicase_C"/>
    <property type="match status" value="1"/>
</dbReference>
<reference evidence="3" key="1">
    <citation type="submission" date="2020-11" db="EMBL/GenBank/DDBJ databases">
        <authorList>
            <person name="Tran Van P."/>
        </authorList>
    </citation>
    <scope>NUCLEOTIDE SEQUENCE</scope>
</reference>
<dbReference type="InterPro" id="IPR049730">
    <property type="entry name" value="SNF2/RAD54-like_C"/>
</dbReference>
<gene>
    <name evidence="3" type="ORF">ONB1V03_LOCUS23632</name>
</gene>
<dbReference type="SMART" id="SM00490">
    <property type="entry name" value="HELICc"/>
    <property type="match status" value="1"/>
</dbReference>
<dbReference type="PROSITE" id="PS51194">
    <property type="entry name" value="HELICASE_CTER"/>
    <property type="match status" value="1"/>
</dbReference>
<dbReference type="EMBL" id="CAJPVJ010061535">
    <property type="protein sequence ID" value="CAG2184212.1"/>
    <property type="molecule type" value="Genomic_DNA"/>
</dbReference>
<dbReference type="OrthoDB" id="2801544at2759"/>
<evidence type="ECO:0000313" key="3">
    <source>
        <dbReference type="EMBL" id="CAD7668763.1"/>
    </source>
</evidence>
<evidence type="ECO:0000256" key="1">
    <source>
        <dbReference type="ARBA" id="ARBA00022801"/>
    </source>
</evidence>
<keyword evidence="1" id="KW-0378">Hydrolase</keyword>
<sequence>MMDSIQEVLCQKRVNHIRIDGQTLPHDRQEACNEFQSVTDCRVALLSITACATGLNLTAASVVVFAELFWNPGVLSQAEDRVHRIGQTKDVKIYYLIAKNTIDDMIWPMISKKLEVLNKAGLSKDTFTEASTALNALE</sequence>
<dbReference type="PANTHER" id="PTHR45766">
    <property type="entry name" value="DNA ANNEALING HELICASE AND ENDONUCLEASE ZRANB3 FAMILY MEMBER"/>
    <property type="match status" value="1"/>
</dbReference>
<name>A0A7R9MV69_9ACAR</name>
<evidence type="ECO:0000313" key="4">
    <source>
        <dbReference type="Proteomes" id="UP000728032"/>
    </source>
</evidence>
<dbReference type="InterPro" id="IPR001650">
    <property type="entry name" value="Helicase_C-like"/>
</dbReference>
<dbReference type="Proteomes" id="UP000728032">
    <property type="component" value="Unassembled WGS sequence"/>
</dbReference>
<organism evidence="3">
    <name type="scientific">Oppiella nova</name>
    <dbReference type="NCBI Taxonomy" id="334625"/>
    <lineage>
        <taxon>Eukaryota</taxon>
        <taxon>Metazoa</taxon>
        <taxon>Ecdysozoa</taxon>
        <taxon>Arthropoda</taxon>
        <taxon>Chelicerata</taxon>
        <taxon>Arachnida</taxon>
        <taxon>Acari</taxon>
        <taxon>Acariformes</taxon>
        <taxon>Sarcoptiformes</taxon>
        <taxon>Oribatida</taxon>
        <taxon>Brachypylina</taxon>
        <taxon>Oppioidea</taxon>
        <taxon>Oppiidae</taxon>
        <taxon>Oppiella</taxon>
    </lineage>
</organism>
<dbReference type="CDD" id="cd18793">
    <property type="entry name" value="SF2_C_SNF"/>
    <property type="match status" value="1"/>
</dbReference>
<dbReference type="GO" id="GO:0006281">
    <property type="term" value="P:DNA repair"/>
    <property type="evidence" value="ECO:0007669"/>
    <property type="project" value="TreeGrafter"/>
</dbReference>
<dbReference type="EMBL" id="OC976360">
    <property type="protein sequence ID" value="CAD7668763.1"/>
    <property type="molecule type" value="Genomic_DNA"/>
</dbReference>
<accession>A0A7R9MV69</accession>
<dbReference type="SUPFAM" id="SSF52540">
    <property type="entry name" value="P-loop containing nucleoside triphosphate hydrolases"/>
    <property type="match status" value="1"/>
</dbReference>
<dbReference type="Gene3D" id="3.40.50.300">
    <property type="entry name" value="P-loop containing nucleotide triphosphate hydrolases"/>
    <property type="match status" value="1"/>
</dbReference>
<dbReference type="AlphaFoldDB" id="A0A7R9MV69"/>
<proteinExistence type="predicted"/>
<feature type="domain" description="Helicase C-terminal" evidence="2">
    <location>
        <begin position="1"/>
        <end position="135"/>
    </location>
</feature>
<protein>
    <recommendedName>
        <fullName evidence="2">Helicase C-terminal domain-containing protein</fullName>
    </recommendedName>
</protein>
<dbReference type="InterPro" id="IPR027417">
    <property type="entry name" value="P-loop_NTPase"/>
</dbReference>
<feature type="non-terminal residue" evidence="3">
    <location>
        <position position="1"/>
    </location>
</feature>
<dbReference type="GO" id="GO:0031297">
    <property type="term" value="P:replication fork processing"/>
    <property type="evidence" value="ECO:0007669"/>
    <property type="project" value="TreeGrafter"/>
</dbReference>
<evidence type="ECO:0000259" key="2">
    <source>
        <dbReference type="PROSITE" id="PS51194"/>
    </source>
</evidence>
<dbReference type="GO" id="GO:0043596">
    <property type="term" value="C:nuclear replication fork"/>
    <property type="evidence" value="ECO:0007669"/>
    <property type="project" value="TreeGrafter"/>
</dbReference>